<sequence>MKTLCVGRFLIDLPADAAVTLHGGLVAGFELACMPESDEQFALRLARMEAQVAAAQDEQGRPSLEWEKALSLDSAQGKVLVYNRQRGKAFVDGRLTEAEDVSVRGMLRLPHVSIAAEAHMQAPERGDELLRLFGRLRPLDEDEVPRESGCCLGRAIVLDPYGNATTESVAMVAGLPAHPDVRIVLSSVAGMPSRPGLLERHARAAQREPLAVRHAFTTLRERRRAVNGLPGEELAMRVQEPNGTTGFSFHWQAAGTLDDTCAPLLTLALEAGVGPDDDADPVESSLSESGMTALWEGIVGSIRLRPADVTGAALAAGAA</sequence>
<dbReference type="InterPro" id="IPR041290">
    <property type="entry name" value="Tli4_C"/>
</dbReference>
<feature type="domain" description="Tle cognate immunity protein 4 N-terminal" evidence="2">
    <location>
        <begin position="2"/>
        <end position="85"/>
    </location>
</feature>
<evidence type="ECO:0000313" key="4">
    <source>
        <dbReference type="Proteomes" id="UP001589773"/>
    </source>
</evidence>
<reference evidence="3 4" key="1">
    <citation type="submission" date="2024-09" db="EMBL/GenBank/DDBJ databases">
        <authorList>
            <person name="Sun Q."/>
            <person name="Mori K."/>
        </authorList>
    </citation>
    <scope>NUCLEOTIDE SEQUENCE [LARGE SCALE GENOMIC DNA]</scope>
    <source>
        <strain evidence="3 4">CCM 7792</strain>
    </source>
</reference>
<dbReference type="InterPro" id="IPR040761">
    <property type="entry name" value="Tli4_N"/>
</dbReference>
<evidence type="ECO:0000259" key="1">
    <source>
        <dbReference type="Pfam" id="PF18426"/>
    </source>
</evidence>
<feature type="domain" description="Tle cognate immunity protein 4 C-terminal" evidence="1">
    <location>
        <begin position="143"/>
        <end position="307"/>
    </location>
</feature>
<gene>
    <name evidence="3" type="ORF">ACFFJK_07735</name>
</gene>
<dbReference type="Proteomes" id="UP001589773">
    <property type="component" value="Unassembled WGS sequence"/>
</dbReference>
<proteinExistence type="predicted"/>
<evidence type="ECO:0000259" key="2">
    <source>
        <dbReference type="Pfam" id="PF18443"/>
    </source>
</evidence>
<protein>
    <submittedName>
        <fullName evidence="3">T6SS immunity protein Tli4 family protein</fullName>
    </submittedName>
</protein>
<organism evidence="3 4">
    <name type="scientific">Massilia consociata</name>
    <dbReference type="NCBI Taxonomy" id="760117"/>
    <lineage>
        <taxon>Bacteria</taxon>
        <taxon>Pseudomonadati</taxon>
        <taxon>Pseudomonadota</taxon>
        <taxon>Betaproteobacteria</taxon>
        <taxon>Burkholderiales</taxon>
        <taxon>Oxalobacteraceae</taxon>
        <taxon>Telluria group</taxon>
        <taxon>Massilia</taxon>
    </lineage>
</organism>
<comment type="caution">
    <text evidence="3">The sequence shown here is derived from an EMBL/GenBank/DDBJ whole genome shotgun (WGS) entry which is preliminary data.</text>
</comment>
<name>A0ABV6FE26_9BURK</name>
<dbReference type="Pfam" id="PF18443">
    <property type="entry name" value="Tli4_N"/>
    <property type="match status" value="1"/>
</dbReference>
<accession>A0ABV6FE26</accession>
<dbReference type="Pfam" id="PF18426">
    <property type="entry name" value="Tli4_C"/>
    <property type="match status" value="1"/>
</dbReference>
<dbReference type="EMBL" id="JBHLWP010000009">
    <property type="protein sequence ID" value="MFC0251778.1"/>
    <property type="molecule type" value="Genomic_DNA"/>
</dbReference>
<evidence type="ECO:0000313" key="3">
    <source>
        <dbReference type="EMBL" id="MFC0251778.1"/>
    </source>
</evidence>
<keyword evidence="4" id="KW-1185">Reference proteome</keyword>